<evidence type="ECO:0000313" key="3">
    <source>
        <dbReference type="Proteomes" id="UP000537718"/>
    </source>
</evidence>
<accession>A0A7W8YYY0</accession>
<proteinExistence type="predicted"/>
<name>A0A7W8YYY0_9SPHI</name>
<evidence type="ECO:0000313" key="2">
    <source>
        <dbReference type="EMBL" id="MBB5624120.1"/>
    </source>
</evidence>
<comment type="caution">
    <text evidence="2">The sequence shown here is derived from an EMBL/GenBank/DDBJ whole genome shotgun (WGS) entry which is preliminary data.</text>
</comment>
<organism evidence="2 3">
    <name type="scientific">Pedobacter cryoconitis</name>
    <dbReference type="NCBI Taxonomy" id="188932"/>
    <lineage>
        <taxon>Bacteria</taxon>
        <taxon>Pseudomonadati</taxon>
        <taxon>Bacteroidota</taxon>
        <taxon>Sphingobacteriia</taxon>
        <taxon>Sphingobacteriales</taxon>
        <taxon>Sphingobacteriaceae</taxon>
        <taxon>Pedobacter</taxon>
    </lineage>
</organism>
<dbReference type="AlphaFoldDB" id="A0A7W8YYY0"/>
<feature type="compositionally biased region" description="Polar residues" evidence="1">
    <location>
        <begin position="61"/>
        <end position="70"/>
    </location>
</feature>
<dbReference type="RefSeq" id="WP_183870181.1">
    <property type="nucleotide sequence ID" value="NZ_JACHCF010000018.1"/>
</dbReference>
<reference evidence="2 3" key="1">
    <citation type="submission" date="2020-08" db="EMBL/GenBank/DDBJ databases">
        <title>Genomic Encyclopedia of Type Strains, Phase IV (KMG-V): Genome sequencing to study the core and pangenomes of soil and plant-associated prokaryotes.</title>
        <authorList>
            <person name="Whitman W."/>
        </authorList>
    </citation>
    <scope>NUCLEOTIDE SEQUENCE [LARGE SCALE GENOMIC DNA]</scope>
    <source>
        <strain evidence="2 3">MP7CTX6</strain>
    </source>
</reference>
<dbReference type="Proteomes" id="UP000537718">
    <property type="component" value="Unassembled WGS sequence"/>
</dbReference>
<sequence>MPELNFKVSGDDTDLKKTLANAGKTSAKAGAQASKENVKGFNGEAKSRHKAVKVTKDQSKSSKSVFNSIDEQTKAHDRATEAITNQVALLSPELIP</sequence>
<evidence type="ECO:0000256" key="1">
    <source>
        <dbReference type="SAM" id="MobiDB-lite"/>
    </source>
</evidence>
<feature type="region of interest" description="Disordered" evidence="1">
    <location>
        <begin position="23"/>
        <end position="77"/>
    </location>
</feature>
<dbReference type="EMBL" id="JACHCF010000018">
    <property type="protein sequence ID" value="MBB5624120.1"/>
    <property type="molecule type" value="Genomic_DNA"/>
</dbReference>
<gene>
    <name evidence="2" type="ORF">HDE69_005217</name>
</gene>
<protein>
    <submittedName>
        <fullName evidence="2">Uncharacterized protein</fullName>
    </submittedName>
</protein>